<gene>
    <name evidence="1" type="ORF">ZHAS_00016846</name>
</gene>
<reference evidence="2" key="2">
    <citation type="submission" date="2020-05" db="UniProtKB">
        <authorList>
            <consortium name="EnsemblMetazoa"/>
        </authorList>
    </citation>
    <scope>IDENTIFICATION</scope>
</reference>
<evidence type="ECO:0000313" key="3">
    <source>
        <dbReference type="Proteomes" id="UP000030765"/>
    </source>
</evidence>
<accession>A0A084WE92</accession>
<keyword evidence="3" id="KW-1185">Reference proteome</keyword>
<evidence type="ECO:0000313" key="1">
    <source>
        <dbReference type="EMBL" id="KFB48536.1"/>
    </source>
</evidence>
<dbReference type="Proteomes" id="UP000030765">
    <property type="component" value="Unassembled WGS sequence"/>
</dbReference>
<dbReference type="EnsemblMetazoa" id="ASIC016846-RA">
    <property type="protein sequence ID" value="ASIC016846-PA"/>
    <property type="gene ID" value="ASIC016846"/>
</dbReference>
<dbReference type="EMBL" id="KE525341">
    <property type="protein sequence ID" value="KFB48536.1"/>
    <property type="molecule type" value="Genomic_DNA"/>
</dbReference>
<reference evidence="1 3" key="1">
    <citation type="journal article" date="2014" name="BMC Genomics">
        <title>Genome sequence of Anopheles sinensis provides insight into genetics basis of mosquito competence for malaria parasites.</title>
        <authorList>
            <person name="Zhou D."/>
            <person name="Zhang D."/>
            <person name="Ding G."/>
            <person name="Shi L."/>
            <person name="Hou Q."/>
            <person name="Ye Y."/>
            <person name="Xu Y."/>
            <person name="Zhou H."/>
            <person name="Xiong C."/>
            <person name="Li S."/>
            <person name="Yu J."/>
            <person name="Hong S."/>
            <person name="Yu X."/>
            <person name="Zou P."/>
            <person name="Chen C."/>
            <person name="Chang X."/>
            <person name="Wang W."/>
            <person name="Lv Y."/>
            <person name="Sun Y."/>
            <person name="Ma L."/>
            <person name="Shen B."/>
            <person name="Zhu C."/>
        </authorList>
    </citation>
    <scope>NUCLEOTIDE SEQUENCE [LARGE SCALE GENOMIC DNA]</scope>
</reference>
<organism evidence="1">
    <name type="scientific">Anopheles sinensis</name>
    <name type="common">Mosquito</name>
    <dbReference type="NCBI Taxonomy" id="74873"/>
    <lineage>
        <taxon>Eukaryota</taxon>
        <taxon>Metazoa</taxon>
        <taxon>Ecdysozoa</taxon>
        <taxon>Arthropoda</taxon>
        <taxon>Hexapoda</taxon>
        <taxon>Insecta</taxon>
        <taxon>Pterygota</taxon>
        <taxon>Neoptera</taxon>
        <taxon>Endopterygota</taxon>
        <taxon>Diptera</taxon>
        <taxon>Nematocera</taxon>
        <taxon>Culicoidea</taxon>
        <taxon>Culicidae</taxon>
        <taxon>Anophelinae</taxon>
        <taxon>Anopheles</taxon>
    </lineage>
</organism>
<evidence type="ECO:0000313" key="2">
    <source>
        <dbReference type="EnsemblMetazoa" id="ASIC016846-PA"/>
    </source>
</evidence>
<proteinExistence type="predicted"/>
<protein>
    <submittedName>
        <fullName evidence="1 2">Uncharacterized protein</fullName>
    </submittedName>
</protein>
<sequence>MATTSPNHNGEAGVGLMQLPHDFLLLPSVGRKKNNTNYFNPYEPETLACTGKPRGNQLRRTPLYTFRVQRLDTLPATSSKRDWRAAYEQFAGHANDGDCGPASAFCLPEQHAHTPI</sequence>
<dbReference type="EMBL" id="ATLV01023196">
    <property type="status" value="NOT_ANNOTATED_CDS"/>
    <property type="molecule type" value="Genomic_DNA"/>
</dbReference>
<dbReference type="VEuPathDB" id="VectorBase:ASIC016846"/>
<dbReference type="AlphaFoldDB" id="A0A084WE92"/>
<name>A0A084WE92_ANOSI</name>